<reference evidence="3" key="2">
    <citation type="submission" date="2015-03" db="UniProtKB">
        <authorList>
            <consortium name="EnsemblPlants"/>
        </authorList>
    </citation>
    <scope>IDENTIFICATION</scope>
</reference>
<name>A0A0D3CVC3_BRAOL</name>
<organism evidence="3 4">
    <name type="scientific">Brassica oleracea var. oleracea</name>
    <dbReference type="NCBI Taxonomy" id="109376"/>
    <lineage>
        <taxon>Eukaryota</taxon>
        <taxon>Viridiplantae</taxon>
        <taxon>Streptophyta</taxon>
        <taxon>Embryophyta</taxon>
        <taxon>Tracheophyta</taxon>
        <taxon>Spermatophyta</taxon>
        <taxon>Magnoliopsida</taxon>
        <taxon>eudicotyledons</taxon>
        <taxon>Gunneridae</taxon>
        <taxon>Pentapetalae</taxon>
        <taxon>rosids</taxon>
        <taxon>malvids</taxon>
        <taxon>Brassicales</taxon>
        <taxon>Brassicaceae</taxon>
        <taxon>Brassiceae</taxon>
        <taxon>Brassica</taxon>
    </lineage>
</organism>
<sequence>MGRRWRRTVQIPDDGVVDSREKTTDVSTEVTTDVSTEKTTDVSAEKTSEDARESTAEITEPSDVALETAPATVNKGPAGPSPPAPPATPAIGTESEEEENEETPSSGDEENQKAGSGEEENDHDDRSDGSSQENEDAEEEQEEADEKEETEGFEEENDREELANGDDNENPPEPGNPPEPELLAFEAIPKLGIAFREPVVGAGRDCPRMCKSYFKRNGMTGVSLSVINKELGNTTVSLPVNCGRTRVIDSIIPTKTPREESLLDEIMEDEDNVDQSDIAVDSWEKCLDARQKVFFKDMFDEDVAGREKQPEPIEDATGDGVQVAGWEIAPLEEFVKEAQGKVVEVEEAESLGKDKRKKTQKSVGKGKKQKTK</sequence>
<proteinExistence type="predicted"/>
<reference evidence="3 4" key="1">
    <citation type="journal article" date="2014" name="Genome Biol.">
        <title>Transcriptome and methylome profiling reveals relics of genome dominance in the mesopolyploid Brassica oleracea.</title>
        <authorList>
            <person name="Parkin I.A."/>
            <person name="Koh C."/>
            <person name="Tang H."/>
            <person name="Robinson S.J."/>
            <person name="Kagale S."/>
            <person name="Clarke W.E."/>
            <person name="Town C.D."/>
            <person name="Nixon J."/>
            <person name="Krishnakumar V."/>
            <person name="Bidwell S.L."/>
            <person name="Denoeud F."/>
            <person name="Belcram H."/>
            <person name="Links M.G."/>
            <person name="Just J."/>
            <person name="Clarke C."/>
            <person name="Bender T."/>
            <person name="Huebert T."/>
            <person name="Mason A.S."/>
            <person name="Pires J.C."/>
            <person name="Barker G."/>
            <person name="Moore J."/>
            <person name="Walley P.G."/>
            <person name="Manoli S."/>
            <person name="Batley J."/>
            <person name="Edwards D."/>
            <person name="Nelson M.N."/>
            <person name="Wang X."/>
            <person name="Paterson A.H."/>
            <person name="King G."/>
            <person name="Bancroft I."/>
            <person name="Chalhoub B."/>
            <person name="Sharpe A.G."/>
        </authorList>
    </citation>
    <scope>NUCLEOTIDE SEQUENCE</scope>
    <source>
        <strain evidence="3 4">cv. TO1000</strain>
    </source>
</reference>
<keyword evidence="4" id="KW-1185">Reference proteome</keyword>
<feature type="compositionally biased region" description="Basic residues" evidence="1">
    <location>
        <begin position="354"/>
        <end position="372"/>
    </location>
</feature>
<evidence type="ECO:0000313" key="3">
    <source>
        <dbReference type="EnsemblPlants" id="Bo6g079390.1"/>
    </source>
</evidence>
<evidence type="ECO:0000313" key="4">
    <source>
        <dbReference type="Proteomes" id="UP000032141"/>
    </source>
</evidence>
<evidence type="ECO:0000259" key="2">
    <source>
        <dbReference type="Pfam" id="PF03384"/>
    </source>
</evidence>
<dbReference type="Pfam" id="PF03384">
    <property type="entry name" value="DUF287"/>
    <property type="match status" value="1"/>
</dbReference>
<dbReference type="EnsemblPlants" id="Bo6g079390.1">
    <property type="protein sequence ID" value="Bo6g079390.1"/>
    <property type="gene ID" value="Bo6g079390"/>
</dbReference>
<dbReference type="Proteomes" id="UP000032141">
    <property type="component" value="Chromosome C6"/>
</dbReference>
<feature type="compositionally biased region" description="Pro residues" evidence="1">
    <location>
        <begin position="171"/>
        <end position="180"/>
    </location>
</feature>
<dbReference type="Gramene" id="Bo6g079390.1">
    <property type="protein sequence ID" value="Bo6g079390.1"/>
    <property type="gene ID" value="Bo6g079390"/>
</dbReference>
<feature type="region of interest" description="Disordered" evidence="1">
    <location>
        <begin position="345"/>
        <end position="372"/>
    </location>
</feature>
<feature type="compositionally biased region" description="Pro residues" evidence="1">
    <location>
        <begin position="79"/>
        <end position="88"/>
    </location>
</feature>
<feature type="compositionally biased region" description="Acidic residues" evidence="1">
    <location>
        <begin position="133"/>
        <end position="170"/>
    </location>
</feature>
<dbReference type="InterPro" id="IPR005048">
    <property type="entry name" value="DUF287"/>
</dbReference>
<protein>
    <recommendedName>
        <fullName evidence="2">DUF287 domain-containing protein</fullName>
    </recommendedName>
</protein>
<accession>A0A0D3CVC3</accession>
<dbReference type="HOGENOM" id="CLU_744661_0_0_1"/>
<feature type="compositionally biased region" description="Low complexity" evidence="1">
    <location>
        <begin position="25"/>
        <end position="34"/>
    </location>
</feature>
<feature type="domain" description="DUF287" evidence="2">
    <location>
        <begin position="248"/>
        <end position="299"/>
    </location>
</feature>
<evidence type="ECO:0000256" key="1">
    <source>
        <dbReference type="SAM" id="MobiDB-lite"/>
    </source>
</evidence>
<dbReference type="AlphaFoldDB" id="A0A0D3CVC3"/>
<feature type="region of interest" description="Disordered" evidence="1">
    <location>
        <begin position="1"/>
        <end position="181"/>
    </location>
</feature>
<feature type="compositionally biased region" description="Basic and acidic residues" evidence="1">
    <location>
        <begin position="35"/>
        <end position="55"/>
    </location>
</feature>
<dbReference type="eggNOG" id="ENOG502RXTR">
    <property type="taxonomic scope" value="Eukaryota"/>
</dbReference>